<dbReference type="InterPro" id="IPR029058">
    <property type="entry name" value="AB_hydrolase_fold"/>
</dbReference>
<dbReference type="InterPro" id="IPR003593">
    <property type="entry name" value="AAA+_ATPase"/>
</dbReference>
<dbReference type="PROSITE" id="PS00211">
    <property type="entry name" value="ABC_TRANSPORTER_1"/>
    <property type="match status" value="1"/>
</dbReference>
<dbReference type="OrthoDB" id="9804819at2"/>
<dbReference type="SUPFAM" id="SSF53474">
    <property type="entry name" value="alpha/beta-Hydrolases"/>
    <property type="match status" value="1"/>
</dbReference>
<dbReference type="SMART" id="SM00939">
    <property type="entry name" value="PepX_C"/>
    <property type="match status" value="1"/>
</dbReference>
<dbReference type="SUPFAM" id="SSF49785">
    <property type="entry name" value="Galactose-binding domain-like"/>
    <property type="match status" value="1"/>
</dbReference>
<keyword evidence="9" id="KW-1185">Reference proteome</keyword>
<dbReference type="STRING" id="164348.BFF78_26880"/>
<dbReference type="EMBL" id="VFNX01000001">
    <property type="protein sequence ID" value="TQK98921.1"/>
    <property type="molecule type" value="Genomic_DNA"/>
</dbReference>
<evidence type="ECO:0000313" key="8">
    <source>
        <dbReference type="EMBL" id="TQK98921.1"/>
    </source>
</evidence>
<dbReference type="InterPro" id="IPR013736">
    <property type="entry name" value="Xaa-Pro_dipept_C"/>
</dbReference>
<dbReference type="GO" id="GO:0016887">
    <property type="term" value="F:ATP hydrolysis activity"/>
    <property type="evidence" value="ECO:0007669"/>
    <property type="project" value="InterPro"/>
</dbReference>
<keyword evidence="2" id="KW-0813">Transport</keyword>
<keyword evidence="4" id="KW-0378">Hydrolase</keyword>
<comment type="caution">
    <text evidence="8">The sequence shown here is derived from an EMBL/GenBank/DDBJ whole genome shotgun (WGS) entry which is preliminary data.</text>
</comment>
<dbReference type="InterPro" id="IPR017871">
    <property type="entry name" value="ABC_transporter-like_CS"/>
</dbReference>
<evidence type="ECO:0000256" key="6">
    <source>
        <dbReference type="SAM" id="SignalP"/>
    </source>
</evidence>
<evidence type="ECO:0000256" key="5">
    <source>
        <dbReference type="ARBA" id="ARBA00022840"/>
    </source>
</evidence>
<dbReference type="SUPFAM" id="SSF52540">
    <property type="entry name" value="P-loop containing nucleoside triphosphate hydrolases"/>
    <property type="match status" value="1"/>
</dbReference>
<dbReference type="AlphaFoldDB" id="A0A542UIL5"/>
<proteinExistence type="inferred from homology"/>
<protein>
    <submittedName>
        <fullName evidence="8">ABC-2 type transport system ATP-binding protein</fullName>
    </submittedName>
</protein>
<dbReference type="NCBIfam" id="TIGR00976">
    <property type="entry name" value="CocE_NonD"/>
    <property type="match status" value="1"/>
</dbReference>
<dbReference type="Gene3D" id="2.60.120.260">
    <property type="entry name" value="Galactose-binding domain-like"/>
    <property type="match status" value="1"/>
</dbReference>
<reference evidence="8 9" key="1">
    <citation type="submission" date="2019-06" db="EMBL/GenBank/DDBJ databases">
        <title>Sequencing the genomes of 1000 actinobacteria strains.</title>
        <authorList>
            <person name="Klenk H.-P."/>
        </authorList>
    </citation>
    <scope>NUCLEOTIDE SEQUENCE [LARGE SCALE GENOMIC DNA]</scope>
    <source>
        <strain evidence="8 9">DSM 41929</strain>
    </source>
</reference>
<evidence type="ECO:0000256" key="3">
    <source>
        <dbReference type="ARBA" id="ARBA00022741"/>
    </source>
</evidence>
<dbReference type="PROSITE" id="PS50893">
    <property type="entry name" value="ABC_TRANSPORTER_2"/>
    <property type="match status" value="1"/>
</dbReference>
<evidence type="ECO:0000259" key="7">
    <source>
        <dbReference type="PROSITE" id="PS50893"/>
    </source>
</evidence>
<keyword evidence="3" id="KW-0547">Nucleotide-binding</keyword>
<dbReference type="GO" id="GO:0008239">
    <property type="term" value="F:dipeptidyl-peptidase activity"/>
    <property type="evidence" value="ECO:0007669"/>
    <property type="project" value="InterPro"/>
</dbReference>
<feature type="signal peptide" evidence="6">
    <location>
        <begin position="1"/>
        <end position="36"/>
    </location>
</feature>
<comment type="similarity">
    <text evidence="1">Belongs to the ABC transporter superfamily.</text>
</comment>
<dbReference type="GO" id="GO:0005524">
    <property type="term" value="F:ATP binding"/>
    <property type="evidence" value="ECO:0007669"/>
    <property type="project" value="UniProtKB-KW"/>
</dbReference>
<keyword evidence="6" id="KW-0732">Signal</keyword>
<gene>
    <name evidence="8" type="ORF">FB563_3969</name>
</gene>
<feature type="chain" id="PRO_5039520254" evidence="6">
    <location>
        <begin position="37"/>
        <end position="882"/>
    </location>
</feature>
<name>A0A542UIL5_9ACTN</name>
<dbReference type="Pfam" id="PF00005">
    <property type="entry name" value="ABC_tran"/>
    <property type="match status" value="1"/>
</dbReference>
<dbReference type="RefSeq" id="WP_055705048.1">
    <property type="nucleotide sequence ID" value="NZ_JBPJFI010000001.1"/>
</dbReference>
<dbReference type="InterPro" id="IPR003439">
    <property type="entry name" value="ABC_transporter-like_ATP-bd"/>
</dbReference>
<dbReference type="InterPro" id="IPR005674">
    <property type="entry name" value="CocE/Ser_esterase"/>
</dbReference>
<organism evidence="8 9">
    <name type="scientific">Streptomyces puniciscabiei</name>
    <dbReference type="NCBI Taxonomy" id="164348"/>
    <lineage>
        <taxon>Bacteria</taxon>
        <taxon>Bacillati</taxon>
        <taxon>Actinomycetota</taxon>
        <taxon>Actinomycetes</taxon>
        <taxon>Kitasatosporales</taxon>
        <taxon>Streptomycetaceae</taxon>
        <taxon>Streptomyces</taxon>
    </lineage>
</organism>
<dbReference type="InterPro" id="IPR008979">
    <property type="entry name" value="Galactose-bd-like_sf"/>
</dbReference>
<dbReference type="Pfam" id="PF08530">
    <property type="entry name" value="PepX_C"/>
    <property type="match status" value="1"/>
</dbReference>
<dbReference type="Gene3D" id="3.40.50.1820">
    <property type="entry name" value="alpha/beta hydrolase"/>
    <property type="match status" value="1"/>
</dbReference>
<dbReference type="Proteomes" id="UP000318103">
    <property type="component" value="Unassembled WGS sequence"/>
</dbReference>
<keyword evidence="5 8" id="KW-0067">ATP-binding</keyword>
<dbReference type="InterPro" id="IPR000383">
    <property type="entry name" value="Xaa-Pro-like_dom"/>
</dbReference>
<dbReference type="Gene3D" id="3.40.50.300">
    <property type="entry name" value="P-loop containing nucleotide triphosphate hydrolases"/>
    <property type="match status" value="1"/>
</dbReference>
<dbReference type="Pfam" id="PF02129">
    <property type="entry name" value="Peptidase_S15"/>
    <property type="match status" value="1"/>
</dbReference>
<dbReference type="PANTHER" id="PTHR43335:SF4">
    <property type="entry name" value="ABC TRANSPORTER, ATP-BINDING PROTEIN"/>
    <property type="match status" value="1"/>
</dbReference>
<feature type="domain" description="ABC transporter" evidence="7">
    <location>
        <begin position="581"/>
        <end position="811"/>
    </location>
</feature>
<evidence type="ECO:0000256" key="4">
    <source>
        <dbReference type="ARBA" id="ARBA00022801"/>
    </source>
</evidence>
<dbReference type="PANTHER" id="PTHR43335">
    <property type="entry name" value="ABC TRANSPORTER, ATP-BINDING PROTEIN"/>
    <property type="match status" value="1"/>
</dbReference>
<dbReference type="SMART" id="SM00382">
    <property type="entry name" value="AAA"/>
    <property type="match status" value="1"/>
</dbReference>
<sequence length="882" mass="92269">MDLRVPSWRGLLKGPRRLVAAAAAVVVLAGAGTWTAAASGDTPPPHRTDQVMAVDGVRLDTSFFTPATAGRHPAILLAHGFGGSKDDMRQQAEDLTRDGYAVLTWSARGFGRSTGKIGLNDPQGEVADASRLIDWLARRPEVQLDKPGDPRVGMAGGSYGGAISLLTAGYDHRVDAIAPAITYWNLADALFPDGVFKKLWAGVFFNTGGGCARFEPALCRMYDRVAESGTPDAAARELLQQRSPSAVGARIKVPTLLLQGQTDSLFTLGQSDAAQEAIRANGAPVDVDWIAGGHDGGDMETGRVQARVRAWFDRYLKRDASADTGPAFRITRTGGVNSTDGTAQLRGATAAAYPGLRAHPHALPLTGGTQKVTNPAGASPPGVSALPGLGGSGGLSQLSALGLGVSLDFPGQYARFDSAPLTRDLQITGTPTATVHITSTSADAVLFGKVYDVGPGGTRQVLPAQLVAPFRVTGARAGKDVAVTLPAIDHKVQKGHRLRLVLASTDLGYASPAAPATYTVSLRGDLSVPTAPAVTTAAAPLPAWVWWLPAAGAAVALALLLTARRRTAGPAPDPELAEVPLVIKDLSKRYAKSADRYAVRELSFRVEKGQVLGLLGPNGAGKTTTLRMLMGLITPDDGEIRVFGHAIRPGAPVLSRVGAFVEGAGFLPHLSGRENLELYWKATGRPLQDAHLEEALEIAGLGDALARAVRTYSQGMRQRLAIAQAMLGLPDLLILDEPTNGLDPPQIREMREVMIRYAAGGRTVIVSSHLLAEVEQSCTHLVVMDRGRLVQAGPVGEITGSGDTLLVGTAAPVEEPVVEKVAVLPGVASAARTDGGLLIRLDPGGTAERLVAELVRLEVPVASVGPHRRLEDAFLTLIGGSA</sequence>
<dbReference type="InterPro" id="IPR027417">
    <property type="entry name" value="P-loop_NTPase"/>
</dbReference>
<accession>A0A542UIL5</accession>
<evidence type="ECO:0000256" key="2">
    <source>
        <dbReference type="ARBA" id="ARBA00022448"/>
    </source>
</evidence>
<evidence type="ECO:0000256" key="1">
    <source>
        <dbReference type="ARBA" id="ARBA00005417"/>
    </source>
</evidence>
<evidence type="ECO:0000313" key="9">
    <source>
        <dbReference type="Proteomes" id="UP000318103"/>
    </source>
</evidence>